<feature type="transmembrane region" description="Helical" evidence="11">
    <location>
        <begin position="118"/>
        <end position="138"/>
    </location>
</feature>
<feature type="transmembrane region" description="Helical" evidence="11">
    <location>
        <begin position="144"/>
        <end position="162"/>
    </location>
</feature>
<keyword evidence="10" id="KW-0675">Receptor</keyword>
<dbReference type="Pfam" id="PF01036">
    <property type="entry name" value="Bac_rhodopsin"/>
    <property type="match status" value="1"/>
</dbReference>
<dbReference type="Gene3D" id="1.20.1070.10">
    <property type="entry name" value="Rhodopsin 7-helix transmembrane proteins"/>
    <property type="match status" value="1"/>
</dbReference>
<reference evidence="12 14" key="1">
    <citation type="journal article" date="2012" name="Nature">
        <title>Algal genomes reveal evolutionary mosaicism and the fate of nucleomorphs.</title>
        <authorList>
            <consortium name="DOE Joint Genome Institute"/>
            <person name="Curtis B.A."/>
            <person name="Tanifuji G."/>
            <person name="Burki F."/>
            <person name="Gruber A."/>
            <person name="Irimia M."/>
            <person name="Maruyama S."/>
            <person name="Arias M.C."/>
            <person name="Ball S.G."/>
            <person name="Gile G.H."/>
            <person name="Hirakawa Y."/>
            <person name="Hopkins J.F."/>
            <person name="Kuo A."/>
            <person name="Rensing S.A."/>
            <person name="Schmutz J."/>
            <person name="Symeonidi A."/>
            <person name="Elias M."/>
            <person name="Eveleigh R.J."/>
            <person name="Herman E.K."/>
            <person name="Klute M.J."/>
            <person name="Nakayama T."/>
            <person name="Obornik M."/>
            <person name="Reyes-Prieto A."/>
            <person name="Armbrust E.V."/>
            <person name="Aves S.J."/>
            <person name="Beiko R.G."/>
            <person name="Coutinho P."/>
            <person name="Dacks J.B."/>
            <person name="Durnford D.G."/>
            <person name="Fast N.M."/>
            <person name="Green B.R."/>
            <person name="Grisdale C.J."/>
            <person name="Hempel F."/>
            <person name="Henrissat B."/>
            <person name="Hoppner M.P."/>
            <person name="Ishida K."/>
            <person name="Kim E."/>
            <person name="Koreny L."/>
            <person name="Kroth P.G."/>
            <person name="Liu Y."/>
            <person name="Malik S.B."/>
            <person name="Maier U.G."/>
            <person name="McRose D."/>
            <person name="Mock T."/>
            <person name="Neilson J.A."/>
            <person name="Onodera N.T."/>
            <person name="Poole A.M."/>
            <person name="Pritham E.J."/>
            <person name="Richards T.A."/>
            <person name="Rocap G."/>
            <person name="Roy S.W."/>
            <person name="Sarai C."/>
            <person name="Schaack S."/>
            <person name="Shirato S."/>
            <person name="Slamovits C.H."/>
            <person name="Spencer D.F."/>
            <person name="Suzuki S."/>
            <person name="Worden A.Z."/>
            <person name="Zauner S."/>
            <person name="Barry K."/>
            <person name="Bell C."/>
            <person name="Bharti A.K."/>
            <person name="Crow J.A."/>
            <person name="Grimwood J."/>
            <person name="Kramer R."/>
            <person name="Lindquist E."/>
            <person name="Lucas S."/>
            <person name="Salamov A."/>
            <person name="McFadden G.I."/>
            <person name="Lane C.E."/>
            <person name="Keeling P.J."/>
            <person name="Gray M.W."/>
            <person name="Grigoriev I.V."/>
            <person name="Archibald J.M."/>
        </authorList>
    </citation>
    <scope>NUCLEOTIDE SEQUENCE</scope>
    <source>
        <strain evidence="12 14">CCMP2712</strain>
    </source>
</reference>
<accession>L1J8F1</accession>
<gene>
    <name evidence="12" type="ORF">GUITHDRAFT_139416</name>
</gene>
<evidence type="ECO:0000256" key="11">
    <source>
        <dbReference type="SAM" id="Phobius"/>
    </source>
</evidence>
<dbReference type="SMART" id="SM01021">
    <property type="entry name" value="Bac_rhodopsin"/>
    <property type="match status" value="1"/>
</dbReference>
<keyword evidence="8" id="KW-0157">Chromophore</keyword>
<evidence type="ECO:0000256" key="2">
    <source>
        <dbReference type="ARBA" id="ARBA00008130"/>
    </source>
</evidence>
<dbReference type="GeneID" id="17301498"/>
<reference evidence="13" key="3">
    <citation type="submission" date="2016-03" db="UniProtKB">
        <authorList>
            <consortium name="EnsemblProtists"/>
        </authorList>
    </citation>
    <scope>IDENTIFICATION</scope>
</reference>
<feature type="transmembrane region" description="Helical" evidence="11">
    <location>
        <begin position="93"/>
        <end position="111"/>
    </location>
</feature>
<evidence type="ECO:0000256" key="4">
    <source>
        <dbReference type="ARBA" id="ARBA00022606"/>
    </source>
</evidence>
<name>L1J8F1_GUITC</name>
<keyword evidence="3" id="KW-0600">Photoreceptor protein</keyword>
<keyword evidence="14" id="KW-1185">Reference proteome</keyword>
<feature type="transmembrane region" description="Helical" evidence="11">
    <location>
        <begin position="183"/>
        <end position="201"/>
    </location>
</feature>
<dbReference type="RefSeq" id="XP_005831771.1">
    <property type="nucleotide sequence ID" value="XM_005831714.1"/>
</dbReference>
<keyword evidence="5 11" id="KW-0812">Transmembrane</keyword>
<dbReference type="PANTHER" id="PTHR28286:SF2">
    <property type="entry name" value="BACTERIORHODOPSIN _OPSIN, NOPA (EUROFUNG)"/>
    <property type="match status" value="1"/>
</dbReference>
<evidence type="ECO:0000256" key="6">
    <source>
        <dbReference type="ARBA" id="ARBA00022925"/>
    </source>
</evidence>
<feature type="transmembrane region" description="Helical" evidence="11">
    <location>
        <begin position="213"/>
        <end position="236"/>
    </location>
</feature>
<sequence>MLVGEGAKLDVHGCKTVDMASSFGKALLEFVFIVFACITLLLGINAAKSKAASRVLFPATFVTGIASIAYFSMASGGGWVIAPDCRQLFVARYLDWLITTPLLLIDLGLVAGVSRWDIMALCLSDVLMIATGAFGSLTVGNVKWVWWFFGMCWFLHIIFALGKSWAEAAKAKGGDSASVYSKIAGITVITWFCYPVVWVFAEGFGNFSVTFEVLIYGVLDVISKAVFGLILMSGAATGYESI</sequence>
<dbReference type="GO" id="GO:0005216">
    <property type="term" value="F:monoatomic ion channel activity"/>
    <property type="evidence" value="ECO:0007669"/>
    <property type="project" value="InterPro"/>
</dbReference>
<evidence type="ECO:0000256" key="9">
    <source>
        <dbReference type="ARBA" id="ARBA00023136"/>
    </source>
</evidence>
<evidence type="ECO:0000313" key="14">
    <source>
        <dbReference type="Proteomes" id="UP000011087"/>
    </source>
</evidence>
<evidence type="ECO:0000313" key="12">
    <source>
        <dbReference type="EMBL" id="EKX44791.1"/>
    </source>
</evidence>
<keyword evidence="7 11" id="KW-1133">Transmembrane helix</keyword>
<evidence type="ECO:0000256" key="10">
    <source>
        <dbReference type="ARBA" id="ARBA00023170"/>
    </source>
</evidence>
<evidence type="ECO:0000256" key="5">
    <source>
        <dbReference type="ARBA" id="ARBA00022692"/>
    </source>
</evidence>
<evidence type="ECO:0008006" key="15">
    <source>
        <dbReference type="Google" id="ProtNLM"/>
    </source>
</evidence>
<dbReference type="Proteomes" id="UP000011087">
    <property type="component" value="Unassembled WGS sequence"/>
</dbReference>
<dbReference type="HOGENOM" id="CLU_054785_5_1_1"/>
<comment type="similarity">
    <text evidence="2">Belongs to the archaeal/bacterial/fungal opsin family.</text>
</comment>
<dbReference type="OrthoDB" id="10261467at2759"/>
<evidence type="ECO:0000313" key="13">
    <source>
        <dbReference type="EnsemblProtists" id="EKX44791"/>
    </source>
</evidence>
<dbReference type="PaxDb" id="55529-EKX44791"/>
<dbReference type="GO" id="GO:0005886">
    <property type="term" value="C:plasma membrane"/>
    <property type="evidence" value="ECO:0007669"/>
    <property type="project" value="TreeGrafter"/>
</dbReference>
<comment type="subcellular location">
    <subcellularLocation>
        <location evidence="1">Membrane</location>
        <topology evidence="1">Multi-pass membrane protein</topology>
    </subcellularLocation>
</comment>
<dbReference type="CDD" id="cd14965">
    <property type="entry name" value="7tm_Opsins_type1"/>
    <property type="match status" value="1"/>
</dbReference>
<reference evidence="14" key="2">
    <citation type="submission" date="2012-11" db="EMBL/GenBank/DDBJ databases">
        <authorList>
            <person name="Kuo A."/>
            <person name="Curtis B.A."/>
            <person name="Tanifuji G."/>
            <person name="Burki F."/>
            <person name="Gruber A."/>
            <person name="Irimia M."/>
            <person name="Maruyama S."/>
            <person name="Arias M.C."/>
            <person name="Ball S.G."/>
            <person name="Gile G.H."/>
            <person name="Hirakawa Y."/>
            <person name="Hopkins J.F."/>
            <person name="Rensing S.A."/>
            <person name="Schmutz J."/>
            <person name="Symeonidi A."/>
            <person name="Elias M."/>
            <person name="Eveleigh R.J."/>
            <person name="Herman E.K."/>
            <person name="Klute M.J."/>
            <person name="Nakayama T."/>
            <person name="Obornik M."/>
            <person name="Reyes-Prieto A."/>
            <person name="Armbrust E.V."/>
            <person name="Aves S.J."/>
            <person name="Beiko R.G."/>
            <person name="Coutinho P."/>
            <person name="Dacks J.B."/>
            <person name="Durnford D.G."/>
            <person name="Fast N.M."/>
            <person name="Green B.R."/>
            <person name="Grisdale C."/>
            <person name="Hempe F."/>
            <person name="Henrissat B."/>
            <person name="Hoppner M.P."/>
            <person name="Ishida K.-I."/>
            <person name="Kim E."/>
            <person name="Koreny L."/>
            <person name="Kroth P.G."/>
            <person name="Liu Y."/>
            <person name="Malik S.-B."/>
            <person name="Maier U.G."/>
            <person name="McRose D."/>
            <person name="Mock T."/>
            <person name="Neilson J.A."/>
            <person name="Onodera N.T."/>
            <person name="Poole A.M."/>
            <person name="Pritham E.J."/>
            <person name="Richards T.A."/>
            <person name="Rocap G."/>
            <person name="Roy S.W."/>
            <person name="Sarai C."/>
            <person name="Schaack S."/>
            <person name="Shirato S."/>
            <person name="Slamovits C.H."/>
            <person name="Spencer D.F."/>
            <person name="Suzuki S."/>
            <person name="Worden A.Z."/>
            <person name="Zauner S."/>
            <person name="Barry K."/>
            <person name="Bell C."/>
            <person name="Bharti A.K."/>
            <person name="Crow J.A."/>
            <person name="Grimwood J."/>
            <person name="Kramer R."/>
            <person name="Lindquist E."/>
            <person name="Lucas S."/>
            <person name="Salamov A."/>
            <person name="McFadden G.I."/>
            <person name="Lane C.E."/>
            <person name="Keeling P.J."/>
            <person name="Gray M.W."/>
            <person name="Grigoriev I.V."/>
            <person name="Archibald J.M."/>
        </authorList>
    </citation>
    <scope>NUCLEOTIDE SEQUENCE</scope>
    <source>
        <strain evidence="14">CCMP2712</strain>
    </source>
</reference>
<dbReference type="InterPro" id="IPR018229">
    <property type="entry name" value="Rhodopsin_retinal_BS"/>
</dbReference>
<dbReference type="PANTHER" id="PTHR28286">
    <property type="match status" value="1"/>
</dbReference>
<dbReference type="EMBL" id="JH993002">
    <property type="protein sequence ID" value="EKX44791.1"/>
    <property type="molecule type" value="Genomic_DNA"/>
</dbReference>
<dbReference type="PROSITE" id="PS00327">
    <property type="entry name" value="BACTERIAL_OPSIN_RET"/>
    <property type="match status" value="1"/>
</dbReference>
<dbReference type="AlphaFoldDB" id="L1J8F1"/>
<protein>
    <recommendedName>
        <fullName evidence="15">Bacteriorhodopsin</fullName>
    </recommendedName>
</protein>
<dbReference type="EnsemblProtists" id="EKX44791">
    <property type="protein sequence ID" value="EKX44791"/>
    <property type="gene ID" value="GUITHDRAFT_139416"/>
</dbReference>
<dbReference type="InterPro" id="IPR001425">
    <property type="entry name" value="Arc/bac/fun_rhodopsins"/>
</dbReference>
<keyword evidence="4" id="KW-0716">Sensory transduction</keyword>
<evidence type="ECO:0000256" key="1">
    <source>
        <dbReference type="ARBA" id="ARBA00004141"/>
    </source>
</evidence>
<dbReference type="SUPFAM" id="SSF81321">
    <property type="entry name" value="Family A G protein-coupled receptor-like"/>
    <property type="match status" value="1"/>
</dbReference>
<feature type="transmembrane region" description="Helical" evidence="11">
    <location>
        <begin position="56"/>
        <end position="81"/>
    </location>
</feature>
<dbReference type="PROSITE" id="PS00950">
    <property type="entry name" value="BACTERIAL_OPSIN_1"/>
    <property type="match status" value="1"/>
</dbReference>
<keyword evidence="9 11" id="KW-0472">Membrane</keyword>
<feature type="transmembrane region" description="Helical" evidence="11">
    <location>
        <begin position="26"/>
        <end position="44"/>
    </location>
</feature>
<dbReference type="GO" id="GO:0009881">
    <property type="term" value="F:photoreceptor activity"/>
    <property type="evidence" value="ECO:0007669"/>
    <property type="project" value="UniProtKB-KW"/>
</dbReference>
<dbReference type="GO" id="GO:0007602">
    <property type="term" value="P:phototransduction"/>
    <property type="evidence" value="ECO:0007669"/>
    <property type="project" value="UniProtKB-KW"/>
</dbReference>
<dbReference type="PRINTS" id="PR00251">
    <property type="entry name" value="BACTRLOPSIN"/>
</dbReference>
<proteinExistence type="inferred from homology"/>
<evidence type="ECO:0000256" key="8">
    <source>
        <dbReference type="ARBA" id="ARBA00022991"/>
    </source>
</evidence>
<evidence type="ECO:0000256" key="3">
    <source>
        <dbReference type="ARBA" id="ARBA00022543"/>
    </source>
</evidence>
<keyword evidence="6" id="KW-0681">Retinal protein</keyword>
<dbReference type="KEGG" id="gtt:GUITHDRAFT_139416"/>
<evidence type="ECO:0000256" key="7">
    <source>
        <dbReference type="ARBA" id="ARBA00022989"/>
    </source>
</evidence>
<dbReference type="OMA" id="RWDYGAL"/>
<dbReference type="eggNOG" id="ENOG502RZKV">
    <property type="taxonomic scope" value="Eukaryota"/>
</dbReference>
<organism evidence="12">
    <name type="scientific">Guillardia theta (strain CCMP2712)</name>
    <name type="common">Cryptophyte</name>
    <dbReference type="NCBI Taxonomy" id="905079"/>
    <lineage>
        <taxon>Eukaryota</taxon>
        <taxon>Cryptophyceae</taxon>
        <taxon>Pyrenomonadales</taxon>
        <taxon>Geminigeraceae</taxon>
        <taxon>Guillardia</taxon>
    </lineage>
</organism>